<dbReference type="Proteomes" id="UP001165960">
    <property type="component" value="Unassembled WGS sequence"/>
</dbReference>
<gene>
    <name evidence="1" type="ORF">DSO57_1024956</name>
</gene>
<sequence>MSNQSDNQGFSPSNDIVEQRTSTEQIEDTLSTRVATYCILFMQGLCTVLPWNIFITGYEFFHHEFKGSSYENNFQNYFSVIFMATQLIFLIPAIMTQSKDWLYRRIFINVSIVSLVFLCLAIFPHFEPSGLAPEIKFFLMLIPLILCGILGVFSITDVYGLASMFPPIYIQGVMIGQALGGIAVSLIQLSVTLSNFDNEVPSTDLEKEMAILSRAKAYFGVALIVALCTLGSLVVLPRLSTYRRYVLTGAELAPPVEKDGLTIEISSLKNKLQRIGLAFRQVRLLALAVILNFAVTLGIFPSITSAVTPVSPSASPLYQSLFVPVHFVIFNLGDFIGRLILGFSLLRLRRPATVLAMSSLRAVFFLVFLTSHLDLGSQELSQRFPVWVSDDTLYYFFLFLFSVSSGYIGSGSMVLAPSLASSKEDIPLIGNVMAFSLTTGLAIGSFLSFALRAAVCDCNSFLS</sequence>
<evidence type="ECO:0000313" key="2">
    <source>
        <dbReference type="Proteomes" id="UP001165960"/>
    </source>
</evidence>
<protein>
    <submittedName>
        <fullName evidence="1">Uncharacterized protein</fullName>
    </submittedName>
</protein>
<dbReference type="EMBL" id="QTSX02005817">
    <property type="protein sequence ID" value="KAJ9057194.1"/>
    <property type="molecule type" value="Genomic_DNA"/>
</dbReference>
<reference evidence="1" key="1">
    <citation type="submission" date="2022-04" db="EMBL/GenBank/DDBJ databases">
        <title>Genome of the entomopathogenic fungus Entomophthora muscae.</title>
        <authorList>
            <person name="Elya C."/>
            <person name="Lovett B.R."/>
            <person name="Lee E."/>
            <person name="Macias A.M."/>
            <person name="Hajek A.E."/>
            <person name="De Bivort B.L."/>
            <person name="Kasson M.T."/>
            <person name="De Fine Licht H.H."/>
            <person name="Stajich J.E."/>
        </authorList>
    </citation>
    <scope>NUCLEOTIDE SEQUENCE</scope>
    <source>
        <strain evidence="1">Berkeley</strain>
    </source>
</reference>
<comment type="caution">
    <text evidence="1">The sequence shown here is derived from an EMBL/GenBank/DDBJ whole genome shotgun (WGS) entry which is preliminary data.</text>
</comment>
<keyword evidence="2" id="KW-1185">Reference proteome</keyword>
<name>A0ACC2S4G7_9FUNG</name>
<organism evidence="1 2">
    <name type="scientific">Entomophthora muscae</name>
    <dbReference type="NCBI Taxonomy" id="34485"/>
    <lineage>
        <taxon>Eukaryota</taxon>
        <taxon>Fungi</taxon>
        <taxon>Fungi incertae sedis</taxon>
        <taxon>Zoopagomycota</taxon>
        <taxon>Entomophthoromycotina</taxon>
        <taxon>Entomophthoromycetes</taxon>
        <taxon>Entomophthorales</taxon>
        <taxon>Entomophthoraceae</taxon>
        <taxon>Entomophthora</taxon>
    </lineage>
</organism>
<accession>A0ACC2S4G7</accession>
<evidence type="ECO:0000313" key="1">
    <source>
        <dbReference type="EMBL" id="KAJ9057194.1"/>
    </source>
</evidence>
<proteinExistence type="predicted"/>